<organism evidence="1 2">
    <name type="scientific">Candidatus Doudnabacteria bacterium RIFCSPHIGHO2_01_FULL_49_9</name>
    <dbReference type="NCBI Taxonomy" id="1817827"/>
    <lineage>
        <taxon>Bacteria</taxon>
        <taxon>Candidatus Doudnaibacteriota</taxon>
    </lineage>
</organism>
<dbReference type="AlphaFoldDB" id="A0A1F5P2P7"/>
<evidence type="ECO:0008006" key="3">
    <source>
        <dbReference type="Google" id="ProtNLM"/>
    </source>
</evidence>
<evidence type="ECO:0000313" key="2">
    <source>
        <dbReference type="Proteomes" id="UP000176339"/>
    </source>
</evidence>
<dbReference type="EMBL" id="MFEN01000024">
    <property type="protein sequence ID" value="OGE84156.1"/>
    <property type="molecule type" value="Genomic_DNA"/>
</dbReference>
<accession>A0A1F5P2P7</accession>
<proteinExistence type="predicted"/>
<comment type="caution">
    <text evidence="1">The sequence shown here is derived from an EMBL/GenBank/DDBJ whole genome shotgun (WGS) entry which is preliminary data.</text>
</comment>
<protein>
    <recommendedName>
        <fullName evidence="3">Transposase DDE domain-containing protein</fullName>
    </recommendedName>
</protein>
<reference evidence="1 2" key="1">
    <citation type="journal article" date="2016" name="Nat. Commun.">
        <title>Thousands of microbial genomes shed light on interconnected biogeochemical processes in an aquifer system.</title>
        <authorList>
            <person name="Anantharaman K."/>
            <person name="Brown C.T."/>
            <person name="Hug L.A."/>
            <person name="Sharon I."/>
            <person name="Castelle C.J."/>
            <person name="Probst A.J."/>
            <person name="Thomas B.C."/>
            <person name="Singh A."/>
            <person name="Wilkins M.J."/>
            <person name="Karaoz U."/>
            <person name="Brodie E.L."/>
            <person name="Williams K.H."/>
            <person name="Hubbard S.S."/>
            <person name="Banfield J.F."/>
        </authorList>
    </citation>
    <scope>NUCLEOTIDE SEQUENCE [LARGE SCALE GENOMIC DNA]</scope>
</reference>
<gene>
    <name evidence="1" type="ORF">A2846_04015</name>
</gene>
<sequence length="59" mass="6782">MGNGKSQKNSEKHSIYKKRTLIEGMFGNVKQKRMVDKIALLLYNDFAELARVNLANRRG</sequence>
<evidence type="ECO:0000313" key="1">
    <source>
        <dbReference type="EMBL" id="OGE84156.1"/>
    </source>
</evidence>
<dbReference type="Proteomes" id="UP000176339">
    <property type="component" value="Unassembled WGS sequence"/>
</dbReference>
<name>A0A1F5P2P7_9BACT</name>